<proteinExistence type="predicted"/>
<organism evidence="1 2">
    <name type="scientific">Candidatus Methanocrinis alkalitolerans</name>
    <dbReference type="NCBI Taxonomy" id="3033395"/>
    <lineage>
        <taxon>Archaea</taxon>
        <taxon>Methanobacteriati</taxon>
        <taxon>Methanobacteriota</taxon>
        <taxon>Stenosarchaea group</taxon>
        <taxon>Methanomicrobia</taxon>
        <taxon>Methanotrichales</taxon>
        <taxon>Methanotrichaceae</taxon>
        <taxon>Methanocrinis</taxon>
    </lineage>
</organism>
<dbReference type="EMBL" id="JARFPL010000011">
    <property type="protein sequence ID" value="MDF0592892.1"/>
    <property type="molecule type" value="Genomic_DNA"/>
</dbReference>
<keyword evidence="2" id="KW-1185">Reference proteome</keyword>
<dbReference type="Proteomes" id="UP001215956">
    <property type="component" value="Unassembled WGS sequence"/>
</dbReference>
<dbReference type="RefSeq" id="WP_316968599.1">
    <property type="nucleotide sequence ID" value="NZ_JARFPL010000011.1"/>
</dbReference>
<reference evidence="1 2" key="1">
    <citation type="submission" date="2023-03" db="EMBL/GenBank/DDBJ databases">
        <title>Whole genome sequencing of Methanotrichaceae archaeon M04Ac.</title>
        <authorList>
            <person name="Khomyakova M.A."/>
            <person name="Merkel A.Y."/>
            <person name="Slobodkin A.I."/>
        </authorList>
    </citation>
    <scope>NUCLEOTIDE SEQUENCE [LARGE SCALE GENOMIC DNA]</scope>
    <source>
        <strain evidence="1 2">M04Ac</strain>
    </source>
</reference>
<accession>A0ABT5XDY5</accession>
<evidence type="ECO:0000313" key="1">
    <source>
        <dbReference type="EMBL" id="MDF0592892.1"/>
    </source>
</evidence>
<evidence type="ECO:0000313" key="2">
    <source>
        <dbReference type="Proteomes" id="UP001215956"/>
    </source>
</evidence>
<sequence>MAIEVMLVPKFKKRDVERKGDKKTENLEKKLIEENLDDLVGTGGEEEK</sequence>
<comment type="caution">
    <text evidence="1">The sequence shown here is derived from an EMBL/GenBank/DDBJ whole genome shotgun (WGS) entry which is preliminary data.</text>
</comment>
<protein>
    <submittedName>
        <fullName evidence="1">Uncharacterized protein</fullName>
    </submittedName>
</protein>
<name>A0ABT5XDY5_9EURY</name>
<gene>
    <name evidence="1" type="ORF">P0O24_04780</name>
</gene>